<proteinExistence type="predicted"/>
<dbReference type="OrthoDB" id="9807946at2"/>
<evidence type="ECO:0000259" key="5">
    <source>
        <dbReference type="Pfam" id="PF18267"/>
    </source>
</evidence>
<feature type="domain" description="FAD/NAD(P)-binding" evidence="4">
    <location>
        <begin position="2"/>
        <end position="291"/>
    </location>
</feature>
<evidence type="ECO:0000259" key="4">
    <source>
        <dbReference type="Pfam" id="PF07992"/>
    </source>
</evidence>
<gene>
    <name evidence="6" type="primary">rubB</name>
    <name evidence="6" type="ORF">ERS852471_02989</name>
</gene>
<dbReference type="InterPro" id="IPR036188">
    <property type="entry name" value="FAD/NAD-bd_sf"/>
</dbReference>
<feature type="domain" description="NADH-rubredoxin oxidoreductase C-terminal" evidence="5">
    <location>
        <begin position="313"/>
        <end position="379"/>
    </location>
</feature>
<keyword evidence="6" id="KW-0560">Oxidoreductase</keyword>
<sequence length="407" mass="45120">MRYIVVGASAAGISGAKTLRELDKEAEIILVSKDDYVYSRCILHHYLDGRRTIEDLDFTPRKFFDLYNIKWMKGIEVIGIKPKEHKLTLDNGEELSYDKVLLATGSSSFIPPVPGLREGNNVVGLRNLDDAIKIKDVAEKCKNVVILGAGLVGVDALAGLVDYDIKLTMVEMGDRILPLQLDNYAAKVYQDMLTDKGVDLKLGVRAEQLVLDNDNNPVELLLNTGEKIPCDLVIACTGVRSNVGFLKDSGIETDKFGLIINEKGETDTKDVYGAGDITGRNPIWPTAVKEGIIAANNMYGKELYMTDFFGSKNTMNFLGLATMSLGVVVKPDDSYEEVIDCDGKDYKKVIYKDGKIYGAIIQGDLSYAGVLTQLIKEKIDVSKVKKPLFDIDYADFFNIKENLEYTY</sequence>
<dbReference type="EC" id="1.18.1.1" evidence="6"/>
<dbReference type="GO" id="GO:0015044">
    <property type="term" value="F:rubredoxin-NAD+ reductase activity"/>
    <property type="evidence" value="ECO:0007669"/>
    <property type="project" value="UniProtKB-EC"/>
</dbReference>
<evidence type="ECO:0000313" key="7">
    <source>
        <dbReference type="Proteomes" id="UP000095594"/>
    </source>
</evidence>
<dbReference type="Proteomes" id="UP000095594">
    <property type="component" value="Unassembled WGS sequence"/>
</dbReference>
<reference evidence="6 7" key="1">
    <citation type="submission" date="2015-09" db="EMBL/GenBank/DDBJ databases">
        <authorList>
            <consortium name="Pathogen Informatics"/>
        </authorList>
    </citation>
    <scope>NUCLEOTIDE SEQUENCE [LARGE SCALE GENOMIC DNA]</scope>
    <source>
        <strain evidence="6 7">2789STDY5834856</strain>
    </source>
</reference>
<dbReference type="AlphaFoldDB" id="A0A174KD77"/>
<dbReference type="PANTHER" id="PTHR43429:SF3">
    <property type="entry name" value="NITRITE REDUCTASE [NAD(P)H]"/>
    <property type="match status" value="1"/>
</dbReference>
<evidence type="ECO:0000313" key="6">
    <source>
        <dbReference type="EMBL" id="CUP10054.1"/>
    </source>
</evidence>
<organism evidence="6 7">
    <name type="scientific">Clostridium disporicum</name>
    <dbReference type="NCBI Taxonomy" id="84024"/>
    <lineage>
        <taxon>Bacteria</taxon>
        <taxon>Bacillati</taxon>
        <taxon>Bacillota</taxon>
        <taxon>Clostridia</taxon>
        <taxon>Eubacteriales</taxon>
        <taxon>Clostridiaceae</taxon>
        <taxon>Clostridium</taxon>
    </lineage>
</organism>
<evidence type="ECO:0000256" key="3">
    <source>
        <dbReference type="ARBA" id="ARBA00022827"/>
    </source>
</evidence>
<protein>
    <submittedName>
        <fullName evidence="6">Nitrate reductase, NADH oxidase subunit</fullName>
        <ecNumber evidence="6">1.18.1.1</ecNumber>
    </submittedName>
</protein>
<dbReference type="Gene3D" id="3.50.50.60">
    <property type="entry name" value="FAD/NAD(P)-binding domain"/>
    <property type="match status" value="2"/>
</dbReference>
<dbReference type="SUPFAM" id="SSF51905">
    <property type="entry name" value="FAD/NAD(P)-binding domain"/>
    <property type="match status" value="1"/>
</dbReference>
<keyword evidence="2" id="KW-0285">Flavoprotein</keyword>
<dbReference type="RefSeq" id="WP_055267925.1">
    <property type="nucleotide sequence ID" value="NZ_CABIXQ010000026.1"/>
</dbReference>
<dbReference type="InterPro" id="IPR023753">
    <property type="entry name" value="FAD/NAD-binding_dom"/>
</dbReference>
<dbReference type="InterPro" id="IPR016156">
    <property type="entry name" value="FAD/NAD-linked_Rdtase_dimer_sf"/>
</dbReference>
<dbReference type="Pfam" id="PF18267">
    <property type="entry name" value="Rubredoxin_C"/>
    <property type="match status" value="1"/>
</dbReference>
<name>A0A174KD77_9CLOT</name>
<comment type="cofactor">
    <cofactor evidence="1">
        <name>FAD</name>
        <dbReference type="ChEBI" id="CHEBI:57692"/>
    </cofactor>
</comment>
<dbReference type="Gene3D" id="3.30.390.30">
    <property type="match status" value="1"/>
</dbReference>
<dbReference type="EMBL" id="CYZX01000026">
    <property type="protein sequence ID" value="CUP10054.1"/>
    <property type="molecule type" value="Genomic_DNA"/>
</dbReference>
<keyword evidence="3" id="KW-0274">FAD</keyword>
<dbReference type="InterPro" id="IPR041575">
    <property type="entry name" value="Rubredoxin_C"/>
</dbReference>
<dbReference type="PRINTS" id="PR00411">
    <property type="entry name" value="PNDRDTASEI"/>
</dbReference>
<dbReference type="PRINTS" id="PR00368">
    <property type="entry name" value="FADPNR"/>
</dbReference>
<accession>A0A174KD77</accession>
<evidence type="ECO:0000256" key="1">
    <source>
        <dbReference type="ARBA" id="ARBA00001974"/>
    </source>
</evidence>
<dbReference type="PANTHER" id="PTHR43429">
    <property type="entry name" value="PYRIDINE NUCLEOTIDE-DISULFIDE OXIDOREDUCTASE DOMAIN-CONTAINING"/>
    <property type="match status" value="1"/>
</dbReference>
<evidence type="ECO:0000256" key="2">
    <source>
        <dbReference type="ARBA" id="ARBA00022630"/>
    </source>
</evidence>
<dbReference type="InterPro" id="IPR050260">
    <property type="entry name" value="FAD-bd_OxRdtase"/>
</dbReference>
<dbReference type="Pfam" id="PF07992">
    <property type="entry name" value="Pyr_redox_2"/>
    <property type="match status" value="1"/>
</dbReference>